<feature type="transmembrane region" description="Helical" evidence="11">
    <location>
        <begin position="176"/>
        <end position="200"/>
    </location>
</feature>
<evidence type="ECO:0000256" key="9">
    <source>
        <dbReference type="ARBA" id="ARBA00023224"/>
    </source>
</evidence>
<evidence type="ECO:0000256" key="1">
    <source>
        <dbReference type="ARBA" id="ARBA00004651"/>
    </source>
</evidence>
<evidence type="ECO:0000256" key="5">
    <source>
        <dbReference type="ARBA" id="ARBA00023040"/>
    </source>
</evidence>
<comment type="subcellular location">
    <subcellularLocation>
        <location evidence="1">Cell membrane</location>
        <topology evidence="1">Multi-pass membrane protein</topology>
    </subcellularLocation>
</comment>
<evidence type="ECO:0000313" key="14">
    <source>
        <dbReference type="EMBL" id="CAC5404602.1"/>
    </source>
</evidence>
<evidence type="ECO:0000256" key="4">
    <source>
        <dbReference type="ARBA" id="ARBA00022989"/>
    </source>
</evidence>
<dbReference type="GO" id="GO:0004930">
    <property type="term" value="F:G protein-coupled receptor activity"/>
    <property type="evidence" value="ECO:0007669"/>
    <property type="project" value="UniProtKB-KW"/>
</dbReference>
<feature type="transmembrane region" description="Helical" evidence="11">
    <location>
        <begin position="332"/>
        <end position="357"/>
    </location>
</feature>
<feature type="chain" id="PRO_5026700550" evidence="12">
    <location>
        <begin position="17"/>
        <end position="447"/>
    </location>
</feature>
<evidence type="ECO:0000256" key="6">
    <source>
        <dbReference type="ARBA" id="ARBA00023136"/>
    </source>
</evidence>
<proteinExistence type="predicted"/>
<keyword evidence="6 11" id="KW-0472">Membrane</keyword>
<evidence type="ECO:0000256" key="7">
    <source>
        <dbReference type="ARBA" id="ARBA00023170"/>
    </source>
</evidence>
<evidence type="ECO:0000256" key="11">
    <source>
        <dbReference type="SAM" id="Phobius"/>
    </source>
</evidence>
<keyword evidence="5" id="KW-0297">G-protein coupled receptor</keyword>
<dbReference type="InterPro" id="IPR017452">
    <property type="entry name" value="GPCR_Rhodpsn_7TM"/>
</dbReference>
<keyword evidence="8" id="KW-0325">Glycoprotein</keyword>
<gene>
    <name evidence="14" type="ORF">MCOR_38367</name>
</gene>
<name>A0A6J8DB75_MYTCO</name>
<feature type="signal peptide" evidence="12">
    <location>
        <begin position="1"/>
        <end position="16"/>
    </location>
</feature>
<dbReference type="SUPFAM" id="SSF81321">
    <property type="entry name" value="Family A G protein-coupled receptor-like"/>
    <property type="match status" value="1"/>
</dbReference>
<keyword evidence="7" id="KW-0675">Receptor</keyword>
<keyword evidence="2" id="KW-1003">Cell membrane</keyword>
<protein>
    <submittedName>
        <fullName evidence="14">HTR2</fullName>
    </submittedName>
</protein>
<feature type="domain" description="G-protein coupled receptors family 1 profile" evidence="13">
    <location>
        <begin position="116"/>
        <end position="391"/>
    </location>
</feature>
<reference evidence="14 15" key="1">
    <citation type="submission" date="2020-06" db="EMBL/GenBank/DDBJ databases">
        <authorList>
            <person name="Li R."/>
            <person name="Bekaert M."/>
        </authorList>
    </citation>
    <scope>NUCLEOTIDE SEQUENCE [LARGE SCALE GENOMIC DNA]</scope>
    <source>
        <strain evidence="15">wild</strain>
    </source>
</reference>
<feature type="transmembrane region" description="Helical" evidence="11">
    <location>
        <begin position="377"/>
        <end position="395"/>
    </location>
</feature>
<evidence type="ECO:0000256" key="3">
    <source>
        <dbReference type="ARBA" id="ARBA00022692"/>
    </source>
</evidence>
<feature type="region of interest" description="Disordered" evidence="10">
    <location>
        <begin position="21"/>
        <end position="55"/>
    </location>
</feature>
<evidence type="ECO:0000256" key="10">
    <source>
        <dbReference type="SAM" id="MobiDB-lite"/>
    </source>
</evidence>
<keyword evidence="3 11" id="KW-0812">Transmembrane</keyword>
<keyword evidence="15" id="KW-1185">Reference proteome</keyword>
<dbReference type="EMBL" id="CACVKT020006977">
    <property type="protein sequence ID" value="CAC5404602.1"/>
    <property type="molecule type" value="Genomic_DNA"/>
</dbReference>
<dbReference type="PROSITE" id="PS50262">
    <property type="entry name" value="G_PROTEIN_RECEP_F1_2"/>
    <property type="match status" value="1"/>
</dbReference>
<evidence type="ECO:0000313" key="15">
    <source>
        <dbReference type="Proteomes" id="UP000507470"/>
    </source>
</evidence>
<dbReference type="PANTHER" id="PTHR24246:SF27">
    <property type="entry name" value="ADENOSINE RECEPTOR, ISOFORM A"/>
    <property type="match status" value="1"/>
</dbReference>
<dbReference type="GO" id="GO:0005886">
    <property type="term" value="C:plasma membrane"/>
    <property type="evidence" value="ECO:0007669"/>
    <property type="project" value="UniProtKB-SubCell"/>
</dbReference>
<sequence>MIGLFLYILVYPRVYASLTTDDNSSTSKHTVHYPDISDVSSPRELHTHSNCNSSNGITSPTELSLTDLNGKIYVTTMGNAMITKLQADQLKVIYDKLLYAQDMYVIPFVCPIGIIGNGIVANNLFTKRNANSSFIYMAFILLADILSLVSDLFLPLARLLQLNGSKTVYETAVNIYFWNADILSFLFRRFSLNVFCVLSFERLIAIKKPLKLHLSMTATHSSLFITFALLVSIFATIVTPLFTKMVPLYENALNTTIYTHAVTDFYLDNAEYFDKLMIIVRFLDGPVQIMFFTVINGLIVHVLYKNKLSMALSNNLDRTKTISKLQSRLCKIFLILSFTNMLAFLPNSVIIIVAKLFPETGLNIKSYTMKLIVFGGNILRVLNSLTDFAVFLIMSKDIRGEFKRKFMFGKKEKRIYLNNLNMMENGKGGCLMNYHRSYIIWTNMYML</sequence>
<feature type="transmembrane region" description="Helical" evidence="11">
    <location>
        <begin position="104"/>
        <end position="125"/>
    </location>
</feature>
<dbReference type="Proteomes" id="UP000507470">
    <property type="component" value="Unassembled WGS sequence"/>
</dbReference>
<dbReference type="OrthoDB" id="6111092at2759"/>
<evidence type="ECO:0000256" key="12">
    <source>
        <dbReference type="SAM" id="SignalP"/>
    </source>
</evidence>
<keyword evidence="12" id="KW-0732">Signal</keyword>
<accession>A0A6J8DB75</accession>
<evidence type="ECO:0000259" key="13">
    <source>
        <dbReference type="PROSITE" id="PS50262"/>
    </source>
</evidence>
<evidence type="ECO:0000256" key="8">
    <source>
        <dbReference type="ARBA" id="ARBA00023180"/>
    </source>
</evidence>
<dbReference type="AlphaFoldDB" id="A0A6J8DB75"/>
<feature type="transmembrane region" description="Helical" evidence="11">
    <location>
        <begin position="221"/>
        <end position="242"/>
    </location>
</feature>
<keyword evidence="9" id="KW-0807">Transducer</keyword>
<keyword evidence="4 11" id="KW-1133">Transmembrane helix</keyword>
<dbReference type="PANTHER" id="PTHR24246">
    <property type="entry name" value="OLFACTORY RECEPTOR AND ADENOSINE RECEPTOR"/>
    <property type="match status" value="1"/>
</dbReference>
<organism evidence="14 15">
    <name type="scientific">Mytilus coruscus</name>
    <name type="common">Sea mussel</name>
    <dbReference type="NCBI Taxonomy" id="42192"/>
    <lineage>
        <taxon>Eukaryota</taxon>
        <taxon>Metazoa</taxon>
        <taxon>Spiralia</taxon>
        <taxon>Lophotrochozoa</taxon>
        <taxon>Mollusca</taxon>
        <taxon>Bivalvia</taxon>
        <taxon>Autobranchia</taxon>
        <taxon>Pteriomorphia</taxon>
        <taxon>Mytilida</taxon>
        <taxon>Mytiloidea</taxon>
        <taxon>Mytilidae</taxon>
        <taxon>Mytilinae</taxon>
        <taxon>Mytilus</taxon>
    </lineage>
</organism>
<feature type="transmembrane region" description="Helical" evidence="11">
    <location>
        <begin position="134"/>
        <end position="156"/>
    </location>
</feature>
<dbReference type="Gene3D" id="1.20.1070.10">
    <property type="entry name" value="Rhodopsin 7-helix transmembrane proteins"/>
    <property type="match status" value="1"/>
</dbReference>
<evidence type="ECO:0000256" key="2">
    <source>
        <dbReference type="ARBA" id="ARBA00022475"/>
    </source>
</evidence>
<feature type="transmembrane region" description="Helical" evidence="11">
    <location>
        <begin position="285"/>
        <end position="304"/>
    </location>
</feature>